<name>A0AAX6H0H6_IRIPA</name>
<keyword evidence="2" id="KW-1185">Reference proteome</keyword>
<dbReference type="Proteomes" id="UP001140949">
    <property type="component" value="Unassembled WGS sequence"/>
</dbReference>
<dbReference type="AlphaFoldDB" id="A0AAX6H0H6"/>
<accession>A0AAX6H0H6</accession>
<evidence type="ECO:0000313" key="2">
    <source>
        <dbReference type="Proteomes" id="UP001140949"/>
    </source>
</evidence>
<reference evidence="1" key="2">
    <citation type="submission" date="2023-04" db="EMBL/GenBank/DDBJ databases">
        <authorList>
            <person name="Bruccoleri R.E."/>
            <person name="Oakeley E.J."/>
            <person name="Faust A.-M."/>
            <person name="Dessus-Babus S."/>
            <person name="Altorfer M."/>
            <person name="Burckhardt D."/>
            <person name="Oertli M."/>
            <person name="Naumann U."/>
            <person name="Petersen F."/>
            <person name="Wong J."/>
        </authorList>
    </citation>
    <scope>NUCLEOTIDE SEQUENCE</scope>
    <source>
        <strain evidence="1">GSM-AAB239-AS_SAM_17_03QT</strain>
        <tissue evidence="1">Leaf</tissue>
    </source>
</reference>
<evidence type="ECO:0000313" key="1">
    <source>
        <dbReference type="EMBL" id="KAJ6834091.1"/>
    </source>
</evidence>
<organism evidence="1 2">
    <name type="scientific">Iris pallida</name>
    <name type="common">Sweet iris</name>
    <dbReference type="NCBI Taxonomy" id="29817"/>
    <lineage>
        <taxon>Eukaryota</taxon>
        <taxon>Viridiplantae</taxon>
        <taxon>Streptophyta</taxon>
        <taxon>Embryophyta</taxon>
        <taxon>Tracheophyta</taxon>
        <taxon>Spermatophyta</taxon>
        <taxon>Magnoliopsida</taxon>
        <taxon>Liliopsida</taxon>
        <taxon>Asparagales</taxon>
        <taxon>Iridaceae</taxon>
        <taxon>Iridoideae</taxon>
        <taxon>Irideae</taxon>
        <taxon>Iris</taxon>
    </lineage>
</organism>
<proteinExistence type="predicted"/>
<comment type="caution">
    <text evidence="1">The sequence shown here is derived from an EMBL/GenBank/DDBJ whole genome shotgun (WGS) entry which is preliminary data.</text>
</comment>
<reference evidence="1" key="1">
    <citation type="journal article" date="2023" name="GigaByte">
        <title>Genome assembly of the bearded iris, Iris pallida Lam.</title>
        <authorList>
            <person name="Bruccoleri R.E."/>
            <person name="Oakeley E.J."/>
            <person name="Faust A.M.E."/>
            <person name="Altorfer M."/>
            <person name="Dessus-Babus S."/>
            <person name="Burckhardt D."/>
            <person name="Oertli M."/>
            <person name="Naumann U."/>
            <person name="Petersen F."/>
            <person name="Wong J."/>
        </authorList>
    </citation>
    <scope>NUCLEOTIDE SEQUENCE</scope>
    <source>
        <strain evidence="1">GSM-AAB239-AS_SAM_17_03QT</strain>
    </source>
</reference>
<gene>
    <name evidence="1" type="ORF">M6B38_337620</name>
</gene>
<protein>
    <submittedName>
        <fullName evidence="1">Sulfated surface glycoprotein 185-like</fullName>
    </submittedName>
</protein>
<dbReference type="EMBL" id="JANAVB010014653">
    <property type="protein sequence ID" value="KAJ6834091.1"/>
    <property type="molecule type" value="Genomic_DNA"/>
</dbReference>
<sequence length="57" mass="6557">MDGTPQKFEELVAPPSLILVVQMQCKVCFLIGMKDGHRYKTSLVHRIVSQLNYCTCW</sequence>